<dbReference type="PANTHER" id="PTHR33823">
    <property type="entry name" value="RNA POLYMERASE-BINDING TRANSCRIPTION FACTOR DKSA-RELATED"/>
    <property type="match status" value="1"/>
</dbReference>
<evidence type="ECO:0000259" key="5">
    <source>
        <dbReference type="Pfam" id="PF01258"/>
    </source>
</evidence>
<proteinExistence type="predicted"/>
<evidence type="ECO:0000313" key="7">
    <source>
        <dbReference type="Proteomes" id="UP000027190"/>
    </source>
</evidence>
<evidence type="ECO:0000313" key="6">
    <source>
        <dbReference type="EMBL" id="KCZ57134.1"/>
    </source>
</evidence>
<name>A0A062UKN6_9PROT</name>
<dbReference type="InterPro" id="IPR000962">
    <property type="entry name" value="Znf_DskA_TraR"/>
</dbReference>
<dbReference type="PATRIC" id="fig|1280947.3.peg.2365"/>
<sequence>MKRDISPDAPECLRLTREDMTNTRRNALLERNRQLGRIEAALARMEGGQFGLCTQCGEAIPRDMLEADPAMARCQDCVEIC</sequence>
<feature type="zinc finger region" description="dksA C4-type" evidence="4">
    <location>
        <begin position="53"/>
        <end position="77"/>
    </location>
</feature>
<comment type="caution">
    <text evidence="6">The sequence shown here is derived from an EMBL/GenBank/DDBJ whole genome shotgun (WGS) entry which is preliminary data.</text>
</comment>
<evidence type="ECO:0000256" key="3">
    <source>
        <dbReference type="ARBA" id="ARBA00022833"/>
    </source>
</evidence>
<dbReference type="RefSeq" id="WP_051615398.1">
    <property type="nucleotide sequence ID" value="NZ_AWFG01000031.1"/>
</dbReference>
<dbReference type="PROSITE" id="PS51128">
    <property type="entry name" value="ZF_DKSA_2"/>
    <property type="match status" value="1"/>
</dbReference>
<dbReference type="AlphaFoldDB" id="A0A062UKN6"/>
<protein>
    <recommendedName>
        <fullName evidence="5">Zinc finger DksA/TraR C4-type domain-containing protein</fullName>
    </recommendedName>
</protein>
<keyword evidence="2" id="KW-0863">Zinc-finger</keyword>
<keyword evidence="7" id="KW-1185">Reference proteome</keyword>
<keyword evidence="1" id="KW-0479">Metal-binding</keyword>
<evidence type="ECO:0000256" key="1">
    <source>
        <dbReference type="ARBA" id="ARBA00022723"/>
    </source>
</evidence>
<dbReference type="EMBL" id="AWFG01000031">
    <property type="protein sequence ID" value="KCZ57134.1"/>
    <property type="molecule type" value="Genomic_DNA"/>
</dbReference>
<evidence type="ECO:0000256" key="2">
    <source>
        <dbReference type="ARBA" id="ARBA00022771"/>
    </source>
</evidence>
<reference evidence="6 7" key="1">
    <citation type="journal article" date="2014" name="Antonie Van Leeuwenhoek">
        <title>Hyphomonas beringensis sp. nov. and Hyphomonas chukchiensis sp. nov., isolated from surface seawater of the Bering Sea and Chukchi Sea.</title>
        <authorList>
            <person name="Li C."/>
            <person name="Lai Q."/>
            <person name="Li G."/>
            <person name="Dong C."/>
            <person name="Wang J."/>
            <person name="Liao Y."/>
            <person name="Shao Z."/>
        </authorList>
    </citation>
    <scope>NUCLEOTIDE SEQUENCE [LARGE SCALE GENOMIC DNA]</scope>
    <source>
        <strain evidence="6 7">BH-BN04-4</strain>
    </source>
</reference>
<keyword evidence="3" id="KW-0862">Zinc</keyword>
<organism evidence="6 7">
    <name type="scientific">Hyphomonas chukchiensis</name>
    <dbReference type="NCBI Taxonomy" id="1280947"/>
    <lineage>
        <taxon>Bacteria</taxon>
        <taxon>Pseudomonadati</taxon>
        <taxon>Pseudomonadota</taxon>
        <taxon>Alphaproteobacteria</taxon>
        <taxon>Hyphomonadales</taxon>
        <taxon>Hyphomonadaceae</taxon>
        <taxon>Hyphomonas</taxon>
    </lineage>
</organism>
<dbReference type="Proteomes" id="UP000027190">
    <property type="component" value="Unassembled WGS sequence"/>
</dbReference>
<dbReference type="Gene3D" id="1.20.120.910">
    <property type="entry name" value="DksA, coiled-coil domain"/>
    <property type="match status" value="1"/>
</dbReference>
<dbReference type="STRING" id="1280947.HY30_17570"/>
<dbReference type="OrthoDB" id="1121111at2"/>
<evidence type="ECO:0000256" key="4">
    <source>
        <dbReference type="PROSITE-ProRule" id="PRU00510"/>
    </source>
</evidence>
<dbReference type="Pfam" id="PF01258">
    <property type="entry name" value="zf-dskA_traR"/>
    <property type="match status" value="1"/>
</dbReference>
<feature type="domain" description="Zinc finger DksA/TraR C4-type" evidence="5">
    <location>
        <begin position="48"/>
        <end position="77"/>
    </location>
</feature>
<gene>
    <name evidence="6" type="ORF">HY30_17570</name>
</gene>
<accession>A0A062UKN6</accession>